<evidence type="ECO:0000256" key="1">
    <source>
        <dbReference type="SAM" id="MobiDB-lite"/>
    </source>
</evidence>
<evidence type="ECO:0000313" key="2">
    <source>
        <dbReference type="EMBL" id="KAF0926736.1"/>
    </source>
</evidence>
<comment type="caution">
    <text evidence="2">The sequence shown here is derived from an EMBL/GenBank/DDBJ whole genome shotgun (WGS) entry which is preliminary data.</text>
</comment>
<gene>
    <name evidence="2" type="ORF">E2562_027166</name>
</gene>
<dbReference type="Proteomes" id="UP000479710">
    <property type="component" value="Unassembled WGS sequence"/>
</dbReference>
<accession>A0A6G1EQ26</accession>
<keyword evidence="3" id="KW-1185">Reference proteome</keyword>
<sequence>MTTGENDGLGYSQKMNHSSGEIHDSWPIGATSKLARLISSLYTDTSSNSSYKSRDGTSSCPNQYVSWIGSRRARSWRAAVAQAPVRQQEHRRTASSCQGRSGAQQAGRRDSSDTKELDLR</sequence>
<reference evidence="2 3" key="1">
    <citation type="submission" date="2019-11" db="EMBL/GenBank/DDBJ databases">
        <title>Whole genome sequence of Oryza granulata.</title>
        <authorList>
            <person name="Li W."/>
        </authorList>
    </citation>
    <scope>NUCLEOTIDE SEQUENCE [LARGE SCALE GENOMIC DNA]</scope>
    <source>
        <strain evidence="3">cv. Menghai</strain>
        <tissue evidence="2">Leaf</tissue>
    </source>
</reference>
<feature type="compositionally biased region" description="Basic and acidic residues" evidence="1">
    <location>
        <begin position="107"/>
        <end position="120"/>
    </location>
</feature>
<evidence type="ECO:0000313" key="3">
    <source>
        <dbReference type="Proteomes" id="UP000479710"/>
    </source>
</evidence>
<feature type="region of interest" description="Disordered" evidence="1">
    <location>
        <begin position="1"/>
        <end position="24"/>
    </location>
</feature>
<protein>
    <submittedName>
        <fullName evidence="2">Uncharacterized protein</fullName>
    </submittedName>
</protein>
<proteinExistence type="predicted"/>
<dbReference type="EMBL" id="SPHZ02000003">
    <property type="protein sequence ID" value="KAF0926736.1"/>
    <property type="molecule type" value="Genomic_DNA"/>
</dbReference>
<name>A0A6G1EQ26_9ORYZ</name>
<dbReference type="AlphaFoldDB" id="A0A6G1EQ26"/>
<feature type="region of interest" description="Disordered" evidence="1">
    <location>
        <begin position="81"/>
        <end position="120"/>
    </location>
</feature>
<feature type="compositionally biased region" description="Polar residues" evidence="1">
    <location>
        <begin position="94"/>
        <end position="104"/>
    </location>
</feature>
<organism evidence="2 3">
    <name type="scientific">Oryza meyeriana var. granulata</name>
    <dbReference type="NCBI Taxonomy" id="110450"/>
    <lineage>
        <taxon>Eukaryota</taxon>
        <taxon>Viridiplantae</taxon>
        <taxon>Streptophyta</taxon>
        <taxon>Embryophyta</taxon>
        <taxon>Tracheophyta</taxon>
        <taxon>Spermatophyta</taxon>
        <taxon>Magnoliopsida</taxon>
        <taxon>Liliopsida</taxon>
        <taxon>Poales</taxon>
        <taxon>Poaceae</taxon>
        <taxon>BOP clade</taxon>
        <taxon>Oryzoideae</taxon>
        <taxon>Oryzeae</taxon>
        <taxon>Oryzinae</taxon>
        <taxon>Oryza</taxon>
        <taxon>Oryza meyeriana</taxon>
    </lineage>
</organism>